<dbReference type="KEGG" id="dli:dnl_15200"/>
<gene>
    <name evidence="1" type="primary">scmC</name>
    <name evidence="1" type="ORF">dnl_15200</name>
</gene>
<name>A0A975B5Q3_9BACT</name>
<dbReference type="NCBIfam" id="TIGR04249">
    <property type="entry name" value="SCM_chp_ScmC"/>
    <property type="match status" value="1"/>
</dbReference>
<dbReference type="Proteomes" id="UP000663720">
    <property type="component" value="Chromosome"/>
</dbReference>
<dbReference type="EMBL" id="CP061799">
    <property type="protein sequence ID" value="QTA79262.1"/>
    <property type="molecule type" value="Genomic_DNA"/>
</dbReference>
<reference evidence="1" key="1">
    <citation type="journal article" date="2021" name="Microb. Physiol.">
        <title>Proteogenomic Insights into the Physiology of Marine, Sulfate-Reducing, Filamentous Desulfonema limicola and Desulfonema magnum.</title>
        <authorList>
            <person name="Schnaars V."/>
            <person name="Wohlbrand L."/>
            <person name="Scheve S."/>
            <person name="Hinrichs C."/>
            <person name="Reinhardt R."/>
            <person name="Rabus R."/>
        </authorList>
    </citation>
    <scope>NUCLEOTIDE SEQUENCE</scope>
    <source>
        <strain evidence="1">5ac10</strain>
    </source>
</reference>
<keyword evidence="2" id="KW-1185">Reference proteome</keyword>
<organism evidence="1 2">
    <name type="scientific">Desulfonema limicola</name>
    <dbReference type="NCBI Taxonomy" id="45656"/>
    <lineage>
        <taxon>Bacteria</taxon>
        <taxon>Pseudomonadati</taxon>
        <taxon>Thermodesulfobacteriota</taxon>
        <taxon>Desulfobacteria</taxon>
        <taxon>Desulfobacterales</taxon>
        <taxon>Desulfococcaceae</taxon>
        <taxon>Desulfonema</taxon>
    </lineage>
</organism>
<dbReference type="Gene3D" id="3.40.50.300">
    <property type="entry name" value="P-loop containing nucleotide triphosphate hydrolases"/>
    <property type="match status" value="1"/>
</dbReference>
<dbReference type="RefSeq" id="WP_207691032.1">
    <property type="nucleotide sequence ID" value="NZ_CP061799.1"/>
</dbReference>
<dbReference type="InterPro" id="IPR026343">
    <property type="entry name" value="SCM_chp_ScmC"/>
</dbReference>
<evidence type="ECO:0000313" key="2">
    <source>
        <dbReference type="Proteomes" id="UP000663720"/>
    </source>
</evidence>
<proteinExistence type="predicted"/>
<dbReference type="InterPro" id="IPR027417">
    <property type="entry name" value="P-loop_NTPase"/>
</dbReference>
<dbReference type="SUPFAM" id="SSF53795">
    <property type="entry name" value="PEP carboxykinase-like"/>
    <property type="match status" value="1"/>
</dbReference>
<sequence>MSKSLELTLADRIKWKICAQDHDAENLVSQLSEILGLNSCKGSADQYLVVRTAINERGMTARYENNNTVICVLNPFKDQDMLIVNIIWLCLIIVKHTHLYQGLLIHGALAEYKGSGIIMAGPGGIGKTTAAGKLCSSWKSLSDDCTLILCTKQGQYHAHPWPTWSRFMFGGKGGSWNVEYSVKLKTIFFLSRIPAEKPLALSPLKAAAMLLQSSEQAWNQMLKKMGKQEIIKIRVQIFNNICRLVKNVPCYILSVSGNFQEQMEQAAVKNVHFKK</sequence>
<evidence type="ECO:0000313" key="1">
    <source>
        <dbReference type="EMBL" id="QTA79262.1"/>
    </source>
</evidence>
<accession>A0A975B5Q3</accession>
<dbReference type="AlphaFoldDB" id="A0A975B5Q3"/>
<protein>
    <submittedName>
        <fullName evidence="1">SynChlorMet cassette protein</fullName>
    </submittedName>
</protein>